<dbReference type="SUPFAM" id="SSF53850">
    <property type="entry name" value="Periplasmic binding protein-like II"/>
    <property type="match status" value="1"/>
</dbReference>
<proteinExistence type="inferred from homology"/>
<dbReference type="CDD" id="cd08422">
    <property type="entry name" value="PBP2_CrgA_like"/>
    <property type="match status" value="1"/>
</dbReference>
<name>A0ABQ3G9E6_9BURK</name>
<organism evidence="6 7">
    <name type="scientific">Pseudorhodoferax aquiterrae</name>
    <dbReference type="NCBI Taxonomy" id="747304"/>
    <lineage>
        <taxon>Bacteria</taxon>
        <taxon>Pseudomonadati</taxon>
        <taxon>Pseudomonadota</taxon>
        <taxon>Betaproteobacteria</taxon>
        <taxon>Burkholderiales</taxon>
        <taxon>Comamonadaceae</taxon>
    </lineage>
</organism>
<dbReference type="InterPro" id="IPR000847">
    <property type="entry name" value="LysR_HTH_N"/>
</dbReference>
<sequence length="305" mass="33116">MTRVADLELLVRAAELGSLTAAARALDWSPAAASAAVKRMEAEWGVPLFVRSTRSLRPSAEGERLLPHVREALQALQRGRDAAQAQHQALQGELQLALPSDLGRHVLLPWLEAFQQRHPRLALRLHLADRNSDLLRTPIDLAIRYGTPDAATQVALPLAPDNRRVLVASPGYLAQLGSPATPAALGEREALRFMLGGEVPASWPLQVEGRWLQVPVQGRRSANDGEVVKRWALAGLGIAYKSWLDVAGELAAGRLVHVNPHWLGEASPLALVVPARRQLTPAVRSLRDWLHARFAAMAKGQGLSA</sequence>
<dbReference type="InterPro" id="IPR058163">
    <property type="entry name" value="LysR-type_TF_proteobact-type"/>
</dbReference>
<dbReference type="Gene3D" id="1.10.10.10">
    <property type="entry name" value="Winged helix-like DNA-binding domain superfamily/Winged helix DNA-binding domain"/>
    <property type="match status" value="1"/>
</dbReference>
<dbReference type="SUPFAM" id="SSF46785">
    <property type="entry name" value="Winged helix' DNA-binding domain"/>
    <property type="match status" value="1"/>
</dbReference>
<dbReference type="Pfam" id="PF00126">
    <property type="entry name" value="HTH_1"/>
    <property type="match status" value="1"/>
</dbReference>
<dbReference type="Gene3D" id="3.40.190.290">
    <property type="match status" value="1"/>
</dbReference>
<dbReference type="InterPro" id="IPR036390">
    <property type="entry name" value="WH_DNA-bd_sf"/>
</dbReference>
<gene>
    <name evidence="6" type="ORF">GCM10007320_50640</name>
</gene>
<keyword evidence="4" id="KW-0804">Transcription</keyword>
<comment type="caution">
    <text evidence="6">The sequence shown here is derived from an EMBL/GenBank/DDBJ whole genome shotgun (WGS) entry which is preliminary data.</text>
</comment>
<dbReference type="PROSITE" id="PS50931">
    <property type="entry name" value="HTH_LYSR"/>
    <property type="match status" value="1"/>
</dbReference>
<reference evidence="7" key="1">
    <citation type="journal article" date="2019" name="Int. J. Syst. Evol. Microbiol.">
        <title>The Global Catalogue of Microorganisms (GCM) 10K type strain sequencing project: providing services to taxonomists for standard genome sequencing and annotation.</title>
        <authorList>
            <consortium name="The Broad Institute Genomics Platform"/>
            <consortium name="The Broad Institute Genome Sequencing Center for Infectious Disease"/>
            <person name="Wu L."/>
            <person name="Ma J."/>
        </authorList>
    </citation>
    <scope>NUCLEOTIDE SEQUENCE [LARGE SCALE GENOMIC DNA]</scope>
    <source>
        <strain evidence="7">KCTC 23314</strain>
    </source>
</reference>
<protein>
    <submittedName>
        <fullName evidence="6">Transcriptional regulator</fullName>
    </submittedName>
</protein>
<dbReference type="PANTHER" id="PTHR30537:SF21">
    <property type="entry name" value="HTH-TYPE TRANSCRIPTIONAL REGULATOR SINR-RELATED"/>
    <property type="match status" value="1"/>
</dbReference>
<evidence type="ECO:0000256" key="3">
    <source>
        <dbReference type="ARBA" id="ARBA00023125"/>
    </source>
</evidence>
<evidence type="ECO:0000313" key="7">
    <source>
        <dbReference type="Proteomes" id="UP000626210"/>
    </source>
</evidence>
<dbReference type="PANTHER" id="PTHR30537">
    <property type="entry name" value="HTH-TYPE TRANSCRIPTIONAL REGULATOR"/>
    <property type="match status" value="1"/>
</dbReference>
<feature type="domain" description="HTH lysR-type" evidence="5">
    <location>
        <begin position="1"/>
        <end position="59"/>
    </location>
</feature>
<keyword evidence="3" id="KW-0238">DNA-binding</keyword>
<dbReference type="EMBL" id="BMYK01000022">
    <property type="protein sequence ID" value="GHC96572.1"/>
    <property type="molecule type" value="Genomic_DNA"/>
</dbReference>
<dbReference type="Proteomes" id="UP000626210">
    <property type="component" value="Unassembled WGS sequence"/>
</dbReference>
<keyword evidence="7" id="KW-1185">Reference proteome</keyword>
<dbReference type="InterPro" id="IPR036388">
    <property type="entry name" value="WH-like_DNA-bd_sf"/>
</dbReference>
<evidence type="ECO:0000313" key="6">
    <source>
        <dbReference type="EMBL" id="GHC96572.1"/>
    </source>
</evidence>
<keyword evidence="2" id="KW-0805">Transcription regulation</keyword>
<dbReference type="Pfam" id="PF03466">
    <property type="entry name" value="LysR_substrate"/>
    <property type="match status" value="1"/>
</dbReference>
<dbReference type="InterPro" id="IPR005119">
    <property type="entry name" value="LysR_subst-bd"/>
</dbReference>
<evidence type="ECO:0000259" key="5">
    <source>
        <dbReference type="PROSITE" id="PS50931"/>
    </source>
</evidence>
<comment type="similarity">
    <text evidence="1">Belongs to the LysR transcriptional regulatory family.</text>
</comment>
<evidence type="ECO:0000256" key="2">
    <source>
        <dbReference type="ARBA" id="ARBA00023015"/>
    </source>
</evidence>
<evidence type="ECO:0000256" key="1">
    <source>
        <dbReference type="ARBA" id="ARBA00009437"/>
    </source>
</evidence>
<dbReference type="RefSeq" id="WP_189689650.1">
    <property type="nucleotide sequence ID" value="NZ_BMYK01000022.1"/>
</dbReference>
<evidence type="ECO:0000256" key="4">
    <source>
        <dbReference type="ARBA" id="ARBA00023163"/>
    </source>
</evidence>
<accession>A0ABQ3G9E6</accession>